<keyword evidence="2" id="KW-0812">Transmembrane</keyword>
<dbReference type="EMBL" id="ASQP01000547">
    <property type="protein sequence ID" value="OMI33288.1"/>
    <property type="molecule type" value="Genomic_DNA"/>
</dbReference>
<keyword evidence="2" id="KW-0472">Membrane</keyword>
<keyword evidence="5" id="KW-1185">Reference proteome</keyword>
<dbReference type="Proteomes" id="UP000186168">
    <property type="component" value="Unassembled WGS sequence"/>
</dbReference>
<evidence type="ECO:0000256" key="3">
    <source>
        <dbReference type="SAM" id="SignalP"/>
    </source>
</evidence>
<evidence type="ECO:0008006" key="6">
    <source>
        <dbReference type="Google" id="ProtNLM"/>
    </source>
</evidence>
<feature type="compositionally biased region" description="Basic and acidic residues" evidence="1">
    <location>
        <begin position="283"/>
        <end position="307"/>
    </location>
</feature>
<feature type="chain" id="PRO_5010319799" description="Integral membrane protein" evidence="3">
    <location>
        <begin position="25"/>
        <end position="335"/>
    </location>
</feature>
<name>A0A1R1S4U5_9ACTN</name>
<feature type="region of interest" description="Disordered" evidence="1">
    <location>
        <begin position="232"/>
        <end position="254"/>
    </location>
</feature>
<sequence>MRSLPSVLGAAALVALPAAAPAAADDHTSPSSFTIEDSRITESSGLAASRAHPGVYWTHNDSDDGPYVYAVDSKTGRTVATVTMRGVGSPRDVEAISVGPDGNVYVGDIGDNLGGTWSHVWIYRFPEPKKLRNTTVTATQFTVKYEDGPRNAEAMMIEPKTGRAYIASKSQEDGGLYAGPKTLSASGVNIFRRVADIDMEVTDGAFAPDASRLVLRGYFNVAEYRWRGDKPERLEEEPDLPLQRQGESVTFTPDGGTLMYGTEGPGSKVNAVKLGGELLPDATAKEQEKNGGGDPSGRDEASKEEKDRNLFKGALTFAVAAALFFGLRSVLRRRR</sequence>
<protein>
    <recommendedName>
        <fullName evidence="6">Integral membrane protein</fullName>
    </recommendedName>
</protein>
<dbReference type="STRING" id="67365.GCA_001704635_05568"/>
<evidence type="ECO:0000313" key="5">
    <source>
        <dbReference type="Proteomes" id="UP000186168"/>
    </source>
</evidence>
<reference evidence="4 5" key="1">
    <citation type="submission" date="2013-05" db="EMBL/GenBank/DDBJ databases">
        <title>Genome sequence of Streptomyces sparsogenes DSM 40356.</title>
        <authorList>
            <person name="Coyne S."/>
            <person name="Seebeck F.P."/>
        </authorList>
    </citation>
    <scope>NUCLEOTIDE SEQUENCE [LARGE SCALE GENOMIC DNA]</scope>
    <source>
        <strain evidence="4 5">DSM 40356</strain>
    </source>
</reference>
<feature type="signal peptide" evidence="3">
    <location>
        <begin position="1"/>
        <end position="24"/>
    </location>
</feature>
<dbReference type="Gene3D" id="2.130.10.10">
    <property type="entry name" value="YVTN repeat-like/Quinoprotein amine dehydrogenase"/>
    <property type="match status" value="1"/>
</dbReference>
<evidence type="ECO:0000313" key="4">
    <source>
        <dbReference type="EMBL" id="OMI33288.1"/>
    </source>
</evidence>
<comment type="caution">
    <text evidence="4">The sequence shown here is derived from an EMBL/GenBank/DDBJ whole genome shotgun (WGS) entry which is preliminary data.</text>
</comment>
<keyword evidence="3" id="KW-0732">Signal</keyword>
<proteinExistence type="predicted"/>
<feature type="region of interest" description="Disordered" evidence="1">
    <location>
        <begin position="281"/>
        <end position="307"/>
    </location>
</feature>
<feature type="transmembrane region" description="Helical" evidence="2">
    <location>
        <begin position="310"/>
        <end position="331"/>
    </location>
</feature>
<dbReference type="RefSeq" id="WP_065960949.1">
    <property type="nucleotide sequence ID" value="NZ_ASQP01000547.1"/>
</dbReference>
<evidence type="ECO:0000256" key="1">
    <source>
        <dbReference type="SAM" id="MobiDB-lite"/>
    </source>
</evidence>
<dbReference type="GeneID" id="96743157"/>
<keyword evidence="2" id="KW-1133">Transmembrane helix</keyword>
<evidence type="ECO:0000256" key="2">
    <source>
        <dbReference type="SAM" id="Phobius"/>
    </source>
</evidence>
<accession>A0A1R1S4U5</accession>
<organism evidence="4 5">
    <name type="scientific">Streptomyces sparsogenes DSM 40356</name>
    <dbReference type="NCBI Taxonomy" id="1331668"/>
    <lineage>
        <taxon>Bacteria</taxon>
        <taxon>Bacillati</taxon>
        <taxon>Actinomycetota</taxon>
        <taxon>Actinomycetes</taxon>
        <taxon>Kitasatosporales</taxon>
        <taxon>Streptomycetaceae</taxon>
        <taxon>Streptomyces</taxon>
    </lineage>
</organism>
<gene>
    <name evidence="4" type="ORF">SPAR_42214</name>
</gene>
<dbReference type="SUPFAM" id="SSF75011">
    <property type="entry name" value="3-carboxy-cis,cis-mucoante lactonizing enzyme"/>
    <property type="match status" value="1"/>
</dbReference>
<dbReference type="AlphaFoldDB" id="A0A1R1S4U5"/>
<dbReference type="InterPro" id="IPR015943">
    <property type="entry name" value="WD40/YVTN_repeat-like_dom_sf"/>
</dbReference>